<dbReference type="GO" id="GO:1902600">
    <property type="term" value="P:proton transmembrane transport"/>
    <property type="evidence" value="ECO:0007669"/>
    <property type="project" value="TreeGrafter"/>
</dbReference>
<feature type="region of interest" description="Disordered" evidence="6">
    <location>
        <begin position="1"/>
        <end position="26"/>
    </location>
</feature>
<dbReference type="Pfam" id="PF00702">
    <property type="entry name" value="Hydrolase"/>
    <property type="match status" value="1"/>
</dbReference>
<dbReference type="GO" id="GO:0016887">
    <property type="term" value="F:ATP hydrolysis activity"/>
    <property type="evidence" value="ECO:0007669"/>
    <property type="project" value="InterPro"/>
</dbReference>
<dbReference type="GO" id="GO:0006883">
    <property type="term" value="P:intracellular sodium ion homeostasis"/>
    <property type="evidence" value="ECO:0007669"/>
    <property type="project" value="TreeGrafter"/>
</dbReference>
<feature type="compositionally biased region" description="Basic and acidic residues" evidence="6">
    <location>
        <begin position="1"/>
        <end position="19"/>
    </location>
</feature>
<dbReference type="PRINTS" id="PR00120">
    <property type="entry name" value="HATPASE"/>
</dbReference>
<keyword evidence="10" id="KW-1185">Reference proteome</keyword>
<accession>A0A9P1H039</accession>
<dbReference type="PANTHER" id="PTHR43294:SF21">
    <property type="entry name" value="CATION TRANSPORTING ATPASE"/>
    <property type="match status" value="1"/>
</dbReference>
<dbReference type="OrthoDB" id="158672at2759"/>
<proteinExistence type="predicted"/>
<dbReference type="InterPro" id="IPR023214">
    <property type="entry name" value="HAD_sf"/>
</dbReference>
<evidence type="ECO:0000313" key="9">
    <source>
        <dbReference type="EMBL" id="CAI4213502.1"/>
    </source>
</evidence>
<dbReference type="InterPro" id="IPR006068">
    <property type="entry name" value="ATPase_P-typ_cation-transptr_C"/>
</dbReference>
<protein>
    <recommendedName>
        <fullName evidence="8">Cation-transporting P-type ATPase C-terminal domain-containing protein</fullName>
    </recommendedName>
</protein>
<dbReference type="GO" id="GO:0005524">
    <property type="term" value="F:ATP binding"/>
    <property type="evidence" value="ECO:0007669"/>
    <property type="project" value="InterPro"/>
</dbReference>
<name>A0A9P1H039_9PEZI</name>
<reference evidence="9" key="1">
    <citation type="submission" date="2022-11" db="EMBL/GenBank/DDBJ databases">
        <authorList>
            <person name="Scott C."/>
            <person name="Bruce N."/>
        </authorList>
    </citation>
    <scope>NUCLEOTIDE SEQUENCE</scope>
</reference>
<feature type="transmembrane region" description="Helical" evidence="7">
    <location>
        <begin position="141"/>
        <end position="161"/>
    </location>
</feature>
<dbReference type="SUPFAM" id="SSF56784">
    <property type="entry name" value="HAD-like"/>
    <property type="match status" value="1"/>
</dbReference>
<feature type="transmembrane region" description="Helical" evidence="7">
    <location>
        <begin position="181"/>
        <end position="199"/>
    </location>
</feature>
<evidence type="ECO:0000256" key="7">
    <source>
        <dbReference type="SAM" id="Phobius"/>
    </source>
</evidence>
<dbReference type="GO" id="GO:1990573">
    <property type="term" value="P:potassium ion import across plasma membrane"/>
    <property type="evidence" value="ECO:0007669"/>
    <property type="project" value="TreeGrafter"/>
</dbReference>
<keyword evidence="3 7" id="KW-0812">Transmembrane</keyword>
<comment type="caution">
    <text evidence="9">The sequence shown here is derived from an EMBL/GenBank/DDBJ whole genome shotgun (WGS) entry which is preliminary data.</text>
</comment>
<comment type="subcellular location">
    <subcellularLocation>
        <location evidence="1">Cell membrane</location>
        <topology evidence="1">Multi-pass membrane protein</topology>
    </subcellularLocation>
</comment>
<dbReference type="InterPro" id="IPR023298">
    <property type="entry name" value="ATPase_P-typ_TM_dom_sf"/>
</dbReference>
<evidence type="ECO:0000256" key="5">
    <source>
        <dbReference type="ARBA" id="ARBA00023136"/>
    </source>
</evidence>
<dbReference type="NCBIfam" id="TIGR01494">
    <property type="entry name" value="ATPase_P-type"/>
    <property type="match status" value="1"/>
</dbReference>
<organism evidence="9 10">
    <name type="scientific">Parascedosporium putredinis</name>
    <dbReference type="NCBI Taxonomy" id="1442378"/>
    <lineage>
        <taxon>Eukaryota</taxon>
        <taxon>Fungi</taxon>
        <taxon>Dikarya</taxon>
        <taxon>Ascomycota</taxon>
        <taxon>Pezizomycotina</taxon>
        <taxon>Sordariomycetes</taxon>
        <taxon>Hypocreomycetidae</taxon>
        <taxon>Microascales</taxon>
        <taxon>Microascaceae</taxon>
        <taxon>Parascedosporium</taxon>
    </lineage>
</organism>
<keyword evidence="5 7" id="KW-0472">Membrane</keyword>
<dbReference type="PANTHER" id="PTHR43294">
    <property type="entry name" value="SODIUM/POTASSIUM-TRANSPORTING ATPASE SUBUNIT ALPHA"/>
    <property type="match status" value="1"/>
</dbReference>
<dbReference type="GO" id="GO:0005886">
    <property type="term" value="C:plasma membrane"/>
    <property type="evidence" value="ECO:0007669"/>
    <property type="project" value="UniProtKB-SubCell"/>
</dbReference>
<gene>
    <name evidence="9" type="ORF">PPNO1_LOCUS3252</name>
</gene>
<dbReference type="SUPFAM" id="SSF81665">
    <property type="entry name" value="Calcium ATPase, transmembrane domain M"/>
    <property type="match status" value="1"/>
</dbReference>
<dbReference type="EMBL" id="CALLCH030000008">
    <property type="protein sequence ID" value="CAI4213502.1"/>
    <property type="molecule type" value="Genomic_DNA"/>
</dbReference>
<evidence type="ECO:0000256" key="4">
    <source>
        <dbReference type="ARBA" id="ARBA00022989"/>
    </source>
</evidence>
<feature type="domain" description="Cation-transporting P-type ATPase C-terminal" evidence="8">
    <location>
        <begin position="141"/>
        <end position="314"/>
    </location>
</feature>
<dbReference type="InterPro" id="IPR036412">
    <property type="entry name" value="HAD-like_sf"/>
</dbReference>
<evidence type="ECO:0000256" key="2">
    <source>
        <dbReference type="ARBA" id="ARBA00022475"/>
    </source>
</evidence>
<dbReference type="GO" id="GO:0036376">
    <property type="term" value="P:sodium ion export across plasma membrane"/>
    <property type="evidence" value="ECO:0007669"/>
    <property type="project" value="TreeGrafter"/>
</dbReference>
<sequence>MRSESSMRAEGEGDGESSKEVTSPPDRLGRALLVEGPSMADLTDEDWDIICAYEEIVFARTTPEQKLRIVTELRTRHNVVAVTGDGVNDAPALRAADVGVAVVTGSDVAIDAADLVLLDKFDSIVDAIRLGRLVFQNLQSAFLMIIICVFTDLFLSLSLIMEREEFNLMSQPPRDHRRNHLINLKIYAQAYLFVGFMETITAHSMFFLYMYKYAGMPISELFFLFENYKEGYRGYTLAELNHFNATGQCVYFVTLVFLQLGNVLAMRNRRVSIVEADPFRRKRRNPWLILSMCTSIAIAVFVTEVPGIQNLLAPHRFLPTSDVDVMMVLSNEAHARRLASGTPMTVYDPSLATYEGGYVDGNEPARYAFEGVQVLYGGAEGLEDALKAAATYPVSQKLDKIQTFRAQFEAWKWFTTEAIKKKNRYLLMVAVTKLVLFGTRLVLAHNEALYPYHKWMFKVLEGVKNKPEGMVKAAERVCEDPSEEHIQTFYDLVKNFREWEESPRGWPTTFLEDVELTWQRGFTCVDDV</sequence>
<feature type="transmembrane region" description="Helical" evidence="7">
    <location>
        <begin position="245"/>
        <end position="266"/>
    </location>
</feature>
<dbReference type="Pfam" id="PF00689">
    <property type="entry name" value="Cation_ATPase_C"/>
    <property type="match status" value="1"/>
</dbReference>
<evidence type="ECO:0000256" key="3">
    <source>
        <dbReference type="ARBA" id="ARBA00022692"/>
    </source>
</evidence>
<keyword evidence="4 7" id="KW-1133">Transmembrane helix</keyword>
<feature type="transmembrane region" description="Helical" evidence="7">
    <location>
        <begin position="287"/>
        <end position="308"/>
    </location>
</feature>
<evidence type="ECO:0000313" key="10">
    <source>
        <dbReference type="Proteomes" id="UP000838763"/>
    </source>
</evidence>
<dbReference type="Gene3D" id="3.40.50.1000">
    <property type="entry name" value="HAD superfamily/HAD-like"/>
    <property type="match status" value="1"/>
</dbReference>
<dbReference type="AlphaFoldDB" id="A0A9P1H039"/>
<keyword evidence="2" id="KW-1003">Cell membrane</keyword>
<evidence type="ECO:0000256" key="1">
    <source>
        <dbReference type="ARBA" id="ARBA00004651"/>
    </source>
</evidence>
<evidence type="ECO:0000256" key="6">
    <source>
        <dbReference type="SAM" id="MobiDB-lite"/>
    </source>
</evidence>
<dbReference type="InterPro" id="IPR050510">
    <property type="entry name" value="Cation_transp_ATPase_P-type"/>
</dbReference>
<dbReference type="Proteomes" id="UP000838763">
    <property type="component" value="Unassembled WGS sequence"/>
</dbReference>
<dbReference type="GO" id="GO:0030007">
    <property type="term" value="P:intracellular potassium ion homeostasis"/>
    <property type="evidence" value="ECO:0007669"/>
    <property type="project" value="TreeGrafter"/>
</dbReference>
<evidence type="ECO:0000259" key="8">
    <source>
        <dbReference type="Pfam" id="PF00689"/>
    </source>
</evidence>
<dbReference type="PRINTS" id="PR00119">
    <property type="entry name" value="CATATPASE"/>
</dbReference>
<dbReference type="GO" id="GO:0005391">
    <property type="term" value="F:P-type sodium:potassium-exchanging transporter activity"/>
    <property type="evidence" value="ECO:0007669"/>
    <property type="project" value="TreeGrafter"/>
</dbReference>
<dbReference type="InterPro" id="IPR001757">
    <property type="entry name" value="P_typ_ATPase"/>
</dbReference>
<dbReference type="Gene3D" id="1.20.1110.10">
    <property type="entry name" value="Calcium-transporting ATPase, transmembrane domain"/>
    <property type="match status" value="2"/>
</dbReference>